<dbReference type="Pfam" id="PF24883">
    <property type="entry name" value="NPHP3_N"/>
    <property type="match status" value="1"/>
</dbReference>
<dbReference type="HOGENOM" id="CLU_018151_0_0_1"/>
<dbReference type="GeneID" id="9593075"/>
<dbReference type="RefSeq" id="XP_003026347.1">
    <property type="nucleotide sequence ID" value="XM_003026301.1"/>
</dbReference>
<feature type="non-terminal residue" evidence="4">
    <location>
        <position position="802"/>
    </location>
</feature>
<reference evidence="4 5" key="1">
    <citation type="journal article" date="2010" name="Nat. Biotechnol.">
        <title>Genome sequence of the model mushroom Schizophyllum commune.</title>
        <authorList>
            <person name="Ohm R.A."/>
            <person name="de Jong J.F."/>
            <person name="Lugones L.G."/>
            <person name="Aerts A."/>
            <person name="Kothe E."/>
            <person name="Stajich J.E."/>
            <person name="de Vries R.P."/>
            <person name="Record E."/>
            <person name="Levasseur A."/>
            <person name="Baker S.E."/>
            <person name="Bartholomew K.A."/>
            <person name="Coutinho P.M."/>
            <person name="Erdmann S."/>
            <person name="Fowler T.J."/>
            <person name="Gathman A.C."/>
            <person name="Lombard V."/>
            <person name="Henrissat B."/>
            <person name="Knabe N."/>
            <person name="Kuees U."/>
            <person name="Lilly W.W."/>
            <person name="Lindquist E."/>
            <person name="Lucas S."/>
            <person name="Magnuson J.K."/>
            <person name="Piumi F."/>
            <person name="Raudaskoski M."/>
            <person name="Salamov A."/>
            <person name="Schmutz J."/>
            <person name="Schwarze F.W.M.R."/>
            <person name="vanKuyk P.A."/>
            <person name="Horton J.S."/>
            <person name="Grigoriev I.V."/>
            <person name="Woesten H.A.B."/>
        </authorList>
    </citation>
    <scope>NUCLEOTIDE SEQUENCE [LARGE SCALE GENOMIC DNA]</scope>
    <source>
        <strain evidence="5">H4-8 / FGSC 9210</strain>
    </source>
</reference>
<sequence>MATDSLADLWRGALDAYERRAGIKLSSPGFPPFASSDEIFEFIDSRRTEFSNFREDGQQLRSKLEPIAWTVQTLCSILGEAFAVPFSPGKAIFTAIGVALQAAMKVQKDFDAIEDAFETMAHHLRIIKTSAAPIMHVVLREASLKLLVQILAILGVITEMQKSGRLTAWLRSIRHSDVLDKALEELRQLATNQHQTISAVTLLVSQRTLSIFTDSAAWNDADNILRTFLERVLDTTREIYDLLRKSASATQRQNTANRRILEDIQNKLFQLNEEVLKKKSYNQGRIYEWLQYPDCSAKINALLYERARGTGSWFFDSNEFSAFKAGKKRVLLLQGSAGCGKSTIMAGAICELRAHCALVTPQSLVLTHFFDATNPNLRHRNLEGLSSSLLCQLSHHGADVLEALQTLHDNLMAGRSEISLDKVQCMLDAALQSRVARVFVALDALDEAIIQFDSRKGCFLEDLIKHENVSLLLSSRTEVPYNRYLERLSSARLLVKKHLVARDIAVHLDDVLAARGALAKVKGQNISLVRKMLTSRADGNFRWTVLQIQELAGVAGIPTQLRRMLHDMPKTLNDAYDLAFAMMPEAQRDELQRMLEWLLFARGLLDKHEYSELLAFEWSKHSDRDLPVFDTELRPSSPDEIFTIVNSAFVSYYGGFVRIAHASIRDYFLGPRTPMQFSSTKAYTRMAFTCIAYLSAVGTTDTPKKRLLGRYPLHYHARKFWSFYAHKSLKEFWILYEPVERFVSSFPPKASSLLELAVKERHINVLRIVHRVRPDLLEPFHLTIDFYRPRVPFEPEFVSWPR</sequence>
<feature type="domain" description="Fungal STAND N-terminal Goodbye" evidence="2">
    <location>
        <begin position="10"/>
        <end position="127"/>
    </location>
</feature>
<dbReference type="OMA" id="TYANMLE"/>
<dbReference type="Gene3D" id="3.40.50.300">
    <property type="entry name" value="P-loop containing nucleotide triphosphate hydrolases"/>
    <property type="match status" value="1"/>
</dbReference>
<evidence type="ECO:0000259" key="3">
    <source>
        <dbReference type="Pfam" id="PF24883"/>
    </source>
</evidence>
<dbReference type="OrthoDB" id="194358at2759"/>
<dbReference type="Pfam" id="PF17109">
    <property type="entry name" value="Goodbye"/>
    <property type="match status" value="1"/>
</dbReference>
<dbReference type="eggNOG" id="ENOG502QRJZ">
    <property type="taxonomic scope" value="Eukaryota"/>
</dbReference>
<dbReference type="InterPro" id="IPR027417">
    <property type="entry name" value="P-loop_NTPase"/>
</dbReference>
<protein>
    <recommendedName>
        <fullName evidence="6">NACHT domain-containing protein</fullName>
    </recommendedName>
</protein>
<gene>
    <name evidence="4" type="ORF">SCHCODRAFT_114542</name>
</gene>
<evidence type="ECO:0000313" key="4">
    <source>
        <dbReference type="EMBL" id="EFI91444.1"/>
    </source>
</evidence>
<dbReference type="PANTHER" id="PTHR10039:SF16">
    <property type="entry name" value="GPI INOSITOL-DEACYLASE"/>
    <property type="match status" value="1"/>
</dbReference>
<keyword evidence="5" id="KW-1185">Reference proteome</keyword>
<dbReference type="SUPFAM" id="SSF52540">
    <property type="entry name" value="P-loop containing nucleoside triphosphate hydrolases"/>
    <property type="match status" value="1"/>
</dbReference>
<evidence type="ECO:0000259" key="2">
    <source>
        <dbReference type="Pfam" id="PF17109"/>
    </source>
</evidence>
<proteinExistence type="predicted"/>
<dbReference type="InterPro" id="IPR056884">
    <property type="entry name" value="NPHP3-like_N"/>
</dbReference>
<name>D8QL26_SCHCM</name>
<keyword evidence="1" id="KW-0677">Repeat</keyword>
<dbReference type="InterPro" id="IPR031350">
    <property type="entry name" value="Goodbye_dom"/>
</dbReference>
<dbReference type="PANTHER" id="PTHR10039">
    <property type="entry name" value="AMELOGENIN"/>
    <property type="match status" value="1"/>
</dbReference>
<organism evidence="5">
    <name type="scientific">Schizophyllum commune (strain H4-8 / FGSC 9210)</name>
    <name type="common">Split gill fungus</name>
    <dbReference type="NCBI Taxonomy" id="578458"/>
    <lineage>
        <taxon>Eukaryota</taxon>
        <taxon>Fungi</taxon>
        <taxon>Dikarya</taxon>
        <taxon>Basidiomycota</taxon>
        <taxon>Agaricomycotina</taxon>
        <taxon>Agaricomycetes</taxon>
        <taxon>Agaricomycetidae</taxon>
        <taxon>Agaricales</taxon>
        <taxon>Schizophyllaceae</taxon>
        <taxon>Schizophyllum</taxon>
    </lineage>
</organism>
<feature type="domain" description="Nephrocystin 3-like N-terminal" evidence="3">
    <location>
        <begin position="309"/>
        <end position="476"/>
    </location>
</feature>
<evidence type="ECO:0000313" key="5">
    <source>
        <dbReference type="Proteomes" id="UP000007431"/>
    </source>
</evidence>
<accession>D8QL26</accession>
<dbReference type="AlphaFoldDB" id="D8QL26"/>
<dbReference type="Proteomes" id="UP000007431">
    <property type="component" value="Unassembled WGS sequence"/>
</dbReference>
<dbReference type="InParanoid" id="D8QL26"/>
<evidence type="ECO:0000256" key="1">
    <source>
        <dbReference type="ARBA" id="ARBA00022737"/>
    </source>
</evidence>
<dbReference type="KEGG" id="scm:SCHCO_02706840"/>
<dbReference type="VEuPathDB" id="FungiDB:SCHCODRAFT_02706840"/>
<evidence type="ECO:0008006" key="6">
    <source>
        <dbReference type="Google" id="ProtNLM"/>
    </source>
</evidence>
<dbReference type="EMBL" id="GL377317">
    <property type="protein sequence ID" value="EFI91444.1"/>
    <property type="molecule type" value="Genomic_DNA"/>
</dbReference>